<protein>
    <submittedName>
        <fullName evidence="3">Type III secretion system apparatus protein YscQ/HrcQ</fullName>
    </submittedName>
</protein>
<feature type="region of interest" description="Disordered" evidence="1">
    <location>
        <begin position="271"/>
        <end position="292"/>
    </location>
</feature>
<dbReference type="SUPFAM" id="SSF101801">
    <property type="entry name" value="Surface presentation of antigens (SPOA)"/>
    <property type="match status" value="1"/>
</dbReference>
<sequence>MDQPHSSPHAGLSVRRLIDSAGALPEVDPHTARLLRLLCDARVAARIAQEFHVTDWRVTHEAPVRWQMPGWIDLQRGRSTASFGVDLALYPGLASTVTESDASSDAALAASLRHAVAAILLAPLLEVLSALGATDAYVTGLRCGSPPPTTLMVQFERGPQRFECALGAIDRGWIEPLEQQIATQRVPFAACVSQIGVPAWLCIGEKALNVKTLNGLRAGDVILRAAPASLRALFATPQHADHADMYWGVPGARQLYTSVMLNDRRLLINTDPQMTQDTSRNDSALTGTDTPNTASIDELDLPVRFEIETVTLPLVQVSALRAGYVIELPSNVRDARVRLVSYGQTIGTGELVTVGEHLGVRIVQMSNGNDSI</sequence>
<gene>
    <name evidence="3" type="ORF">BX592_115134</name>
</gene>
<name>A0A4R8LKR5_9BURK</name>
<organism evidence="3 4">
    <name type="scientific">Paraburkholderia rhizosphaerae</name>
    <dbReference type="NCBI Taxonomy" id="480658"/>
    <lineage>
        <taxon>Bacteria</taxon>
        <taxon>Pseudomonadati</taxon>
        <taxon>Pseudomonadota</taxon>
        <taxon>Betaproteobacteria</taxon>
        <taxon>Burkholderiales</taxon>
        <taxon>Burkholderiaceae</taxon>
        <taxon>Paraburkholderia</taxon>
    </lineage>
</organism>
<dbReference type="AlphaFoldDB" id="A0A4R8LKR5"/>
<feature type="domain" description="Flagellar motor switch protein FliN-like C-terminal" evidence="2">
    <location>
        <begin position="296"/>
        <end position="365"/>
    </location>
</feature>
<dbReference type="Gene3D" id="2.30.330.10">
    <property type="entry name" value="SpoA-like"/>
    <property type="match status" value="1"/>
</dbReference>
<dbReference type="NCBIfam" id="TIGR02551">
    <property type="entry name" value="SpaO_YscQ"/>
    <property type="match status" value="1"/>
</dbReference>
<dbReference type="GO" id="GO:0030254">
    <property type="term" value="P:protein secretion by the type III secretion system"/>
    <property type="evidence" value="ECO:0007669"/>
    <property type="project" value="InterPro"/>
</dbReference>
<evidence type="ECO:0000313" key="4">
    <source>
        <dbReference type="Proteomes" id="UP000295509"/>
    </source>
</evidence>
<dbReference type="Proteomes" id="UP000295509">
    <property type="component" value="Unassembled WGS sequence"/>
</dbReference>
<dbReference type="InterPro" id="IPR001543">
    <property type="entry name" value="FliN-like_C"/>
</dbReference>
<dbReference type="EMBL" id="SORE01000015">
    <property type="protein sequence ID" value="TDY45167.1"/>
    <property type="molecule type" value="Genomic_DNA"/>
</dbReference>
<dbReference type="RefSeq" id="WP_134193814.1">
    <property type="nucleotide sequence ID" value="NZ_JBHLUW010000059.1"/>
</dbReference>
<proteinExistence type="predicted"/>
<dbReference type="InterPro" id="IPR036429">
    <property type="entry name" value="SpoA-like_sf"/>
</dbReference>
<evidence type="ECO:0000259" key="2">
    <source>
        <dbReference type="Pfam" id="PF01052"/>
    </source>
</evidence>
<keyword evidence="4" id="KW-1185">Reference proteome</keyword>
<dbReference type="Pfam" id="PF01052">
    <property type="entry name" value="FliMN_C"/>
    <property type="match status" value="1"/>
</dbReference>
<dbReference type="InterPro" id="IPR013385">
    <property type="entry name" value="T3SS_SpaO/YscQ/SpaO"/>
</dbReference>
<evidence type="ECO:0000313" key="3">
    <source>
        <dbReference type="EMBL" id="TDY45167.1"/>
    </source>
</evidence>
<evidence type="ECO:0000256" key="1">
    <source>
        <dbReference type="SAM" id="MobiDB-lite"/>
    </source>
</evidence>
<comment type="caution">
    <text evidence="3">The sequence shown here is derived from an EMBL/GenBank/DDBJ whole genome shotgun (WGS) entry which is preliminary data.</text>
</comment>
<reference evidence="3 4" key="1">
    <citation type="submission" date="2019-03" db="EMBL/GenBank/DDBJ databases">
        <title>Genomic Encyclopedia of Type Strains, Phase III (KMG-III): the genomes of soil and plant-associated and newly described type strains.</title>
        <authorList>
            <person name="Whitman W."/>
        </authorList>
    </citation>
    <scope>NUCLEOTIDE SEQUENCE [LARGE SCALE GENOMIC DNA]</scope>
    <source>
        <strain evidence="3 4">LMG 29544</strain>
    </source>
</reference>
<accession>A0A4R8LKR5</accession>
<dbReference type="OrthoDB" id="9148477at2"/>